<evidence type="ECO:0000256" key="1">
    <source>
        <dbReference type="SAM" id="Phobius"/>
    </source>
</evidence>
<keyword evidence="4" id="KW-1185">Reference proteome</keyword>
<reference evidence="3" key="1">
    <citation type="submission" date="2023-06" db="EMBL/GenBank/DDBJ databases">
        <title>Genome-scale phylogeny and comparative genomics of the fungal order Sordariales.</title>
        <authorList>
            <consortium name="Lawrence Berkeley National Laboratory"/>
            <person name="Hensen N."/>
            <person name="Bonometti L."/>
            <person name="Westerberg I."/>
            <person name="Brannstrom I.O."/>
            <person name="Guillou S."/>
            <person name="Cros-Aarteil S."/>
            <person name="Calhoun S."/>
            <person name="Haridas S."/>
            <person name="Kuo A."/>
            <person name="Mondo S."/>
            <person name="Pangilinan J."/>
            <person name="Riley R."/>
            <person name="Labutti K."/>
            <person name="Andreopoulos B."/>
            <person name="Lipzen A."/>
            <person name="Chen C."/>
            <person name="Yanf M."/>
            <person name="Daum C."/>
            <person name="Ng V."/>
            <person name="Clum A."/>
            <person name="Steindorff A."/>
            <person name="Ohm R."/>
            <person name="Martin F."/>
            <person name="Silar P."/>
            <person name="Natvig D."/>
            <person name="Lalanne C."/>
            <person name="Gautier V."/>
            <person name="Ament-Velasquez S.L."/>
            <person name="Kruys A."/>
            <person name="Hutchinson M.I."/>
            <person name="Powell A.J."/>
            <person name="Barry K."/>
            <person name="Miller A.N."/>
            <person name="Grigoriev I.V."/>
            <person name="Debuchy R."/>
            <person name="Gladieux P."/>
            <person name="Thoren M.H."/>
            <person name="Johannesson H."/>
        </authorList>
    </citation>
    <scope>NUCLEOTIDE SEQUENCE</scope>
    <source>
        <strain evidence="3">CBS 606.72</strain>
    </source>
</reference>
<organism evidence="3 4">
    <name type="scientific">Immersiella caudata</name>
    <dbReference type="NCBI Taxonomy" id="314043"/>
    <lineage>
        <taxon>Eukaryota</taxon>
        <taxon>Fungi</taxon>
        <taxon>Dikarya</taxon>
        <taxon>Ascomycota</taxon>
        <taxon>Pezizomycotina</taxon>
        <taxon>Sordariomycetes</taxon>
        <taxon>Sordariomycetidae</taxon>
        <taxon>Sordariales</taxon>
        <taxon>Lasiosphaeriaceae</taxon>
        <taxon>Immersiella</taxon>
    </lineage>
</organism>
<feature type="transmembrane region" description="Helical" evidence="1">
    <location>
        <begin position="184"/>
        <end position="204"/>
    </location>
</feature>
<comment type="caution">
    <text evidence="3">The sequence shown here is derived from an EMBL/GenBank/DDBJ whole genome shotgun (WGS) entry which is preliminary data.</text>
</comment>
<accession>A0AA40C6A4</accession>
<evidence type="ECO:0000313" key="3">
    <source>
        <dbReference type="EMBL" id="KAK0625838.1"/>
    </source>
</evidence>
<dbReference type="InterPro" id="IPR046529">
    <property type="entry name" value="DUF6594"/>
</dbReference>
<name>A0AA40C6A4_9PEZI</name>
<dbReference type="EMBL" id="JAULSU010000002">
    <property type="protein sequence ID" value="KAK0625838.1"/>
    <property type="molecule type" value="Genomic_DNA"/>
</dbReference>
<evidence type="ECO:0000313" key="4">
    <source>
        <dbReference type="Proteomes" id="UP001175000"/>
    </source>
</evidence>
<evidence type="ECO:0000259" key="2">
    <source>
        <dbReference type="Pfam" id="PF20237"/>
    </source>
</evidence>
<keyword evidence="1" id="KW-0812">Transmembrane</keyword>
<protein>
    <recommendedName>
        <fullName evidence="2">DUF6594 domain-containing protein</fullName>
    </recommendedName>
</protein>
<keyword evidence="1" id="KW-0472">Membrane</keyword>
<sequence length="228" mass="25737">MDAAGKTLVHVNIAQIQLDLVRMKNKINREGSLSQEDGRVLKEKLKDFTTAIRDYQDLRNKKSVDYAETRKRTLLLQRFLYSPGDLTDLRSFESHYAFFEDADTGSATIDPLRQAMMRKLPVRLSFSHKEKTERPKEYEEGSPPKEVSTAVDRLARFSIALVEGCFLIVPMLIMAINPDQTKRLVTVLLAVSSFILLLSFGISVSNVGKLVATATLFGDACCVCRDEW</sequence>
<dbReference type="AlphaFoldDB" id="A0AA40C6A4"/>
<dbReference type="Pfam" id="PF20237">
    <property type="entry name" value="DUF6594"/>
    <property type="match status" value="1"/>
</dbReference>
<keyword evidence="1" id="KW-1133">Transmembrane helix</keyword>
<feature type="domain" description="DUF6594" evidence="2">
    <location>
        <begin position="36"/>
        <end position="216"/>
    </location>
</feature>
<feature type="transmembrane region" description="Helical" evidence="1">
    <location>
        <begin position="154"/>
        <end position="177"/>
    </location>
</feature>
<proteinExistence type="predicted"/>
<dbReference type="Proteomes" id="UP001175000">
    <property type="component" value="Unassembled WGS sequence"/>
</dbReference>
<gene>
    <name evidence="3" type="ORF">B0T14DRAFT_534160</name>
</gene>